<sequence>MTTHTIIVILFLAATHMMAQTLEGPFFPFPEPGIVSRQYPKLTTSSTGRIALTYVERSGNKAMVYAIVSDDGGTTWSTPRHVTAVTYGTIGLQRQPYVVIDEMNVWHAVWEDLVTANQLDPFYSRSTDEGMTWSAPVSVAADSNKATQDFAAITAVHGNVYISFLDSREMFIDGFKHVYLARSTDNGITWQPPVRVDQFGHTGGGVCECCQTNLTVDPFGTVYVAFRSNIFNRRDIHVARSTDGGQTFQQPIAVQDSPWHLDACPSTGPMLRSDASGTIHFAWTDARDTAGYDAIYYTRLGRTDMQPERNIQISPRDINGPNWPSIAVSEDADTVGIVYQSFDGVRYVRSLDRSDVFTTFVVDESPARQEFTSIVRTKDGRNLVGWQGTREAVHDAFLIRDGVSSTSVDDGEAIDHGTWTYDVIDMLGRTLTSGTCPSELVNIPSALLRDLPSAHRGPAGIVFRNAGRTRTAWVLVR</sequence>
<evidence type="ECO:0000313" key="3">
    <source>
        <dbReference type="EMBL" id="OJX56730.1"/>
    </source>
</evidence>
<evidence type="ECO:0000259" key="2">
    <source>
        <dbReference type="Pfam" id="PF13088"/>
    </source>
</evidence>
<keyword evidence="1" id="KW-0732">Signal</keyword>
<gene>
    <name evidence="3" type="ORF">BGO89_09340</name>
</gene>
<dbReference type="CDD" id="cd15482">
    <property type="entry name" value="Sialidase_non-viral"/>
    <property type="match status" value="1"/>
</dbReference>
<dbReference type="Proteomes" id="UP000184233">
    <property type="component" value="Unassembled WGS sequence"/>
</dbReference>
<dbReference type="Gene3D" id="2.120.10.10">
    <property type="match status" value="1"/>
</dbReference>
<accession>A0A1M3KWG6</accession>
<feature type="domain" description="Sialidase" evidence="2">
    <location>
        <begin position="105"/>
        <end position="253"/>
    </location>
</feature>
<dbReference type="SUPFAM" id="SSF50939">
    <property type="entry name" value="Sialidases"/>
    <property type="match status" value="1"/>
</dbReference>
<dbReference type="STRING" id="1895771.BGO89_09340"/>
<dbReference type="Pfam" id="PF13088">
    <property type="entry name" value="BNR_2"/>
    <property type="match status" value="1"/>
</dbReference>
<feature type="chain" id="PRO_5012205942" description="Sialidase domain-containing protein" evidence="1">
    <location>
        <begin position="20"/>
        <end position="477"/>
    </location>
</feature>
<feature type="signal peptide" evidence="1">
    <location>
        <begin position="1"/>
        <end position="19"/>
    </location>
</feature>
<evidence type="ECO:0000256" key="1">
    <source>
        <dbReference type="SAM" id="SignalP"/>
    </source>
</evidence>
<comment type="caution">
    <text evidence="3">The sequence shown here is derived from an EMBL/GenBank/DDBJ whole genome shotgun (WGS) entry which is preliminary data.</text>
</comment>
<dbReference type="InterPro" id="IPR036278">
    <property type="entry name" value="Sialidase_sf"/>
</dbReference>
<evidence type="ECO:0000313" key="4">
    <source>
        <dbReference type="Proteomes" id="UP000184233"/>
    </source>
</evidence>
<dbReference type="AlphaFoldDB" id="A0A1M3KWG6"/>
<reference evidence="3 4" key="1">
    <citation type="submission" date="2016-09" db="EMBL/GenBank/DDBJ databases">
        <title>Genome-resolved meta-omics ties microbial dynamics to process performance in biotechnology for thiocyanate degradation.</title>
        <authorList>
            <person name="Kantor R.S."/>
            <person name="Huddy R.J."/>
            <person name="Iyer R."/>
            <person name="Thomas B.C."/>
            <person name="Brown C.T."/>
            <person name="Anantharaman K."/>
            <person name="Tringe S."/>
            <person name="Hettich R.L."/>
            <person name="Harrison S.T."/>
            <person name="Banfield J.F."/>
        </authorList>
    </citation>
    <scope>NUCLEOTIDE SEQUENCE [LARGE SCALE GENOMIC DNA]</scope>
    <source>
        <strain evidence="3">59-99</strain>
    </source>
</reference>
<protein>
    <recommendedName>
        <fullName evidence="2">Sialidase domain-containing protein</fullName>
    </recommendedName>
</protein>
<proteinExistence type="predicted"/>
<name>A0A1M3KWG6_9BACT</name>
<dbReference type="EMBL" id="MKVH01000024">
    <property type="protein sequence ID" value="OJX56730.1"/>
    <property type="molecule type" value="Genomic_DNA"/>
</dbReference>
<organism evidence="3 4">
    <name type="scientific">Candidatus Kapaibacterium thiocyanatum</name>
    <dbReference type="NCBI Taxonomy" id="1895771"/>
    <lineage>
        <taxon>Bacteria</taxon>
        <taxon>Pseudomonadati</taxon>
        <taxon>Candidatus Kapaibacteriota</taxon>
        <taxon>Candidatus Kapaibacteriia</taxon>
        <taxon>Candidatus Kapaibacteriales</taxon>
        <taxon>Candidatus Kapaibacteriaceae</taxon>
        <taxon>Candidatus Kapaibacterium</taxon>
    </lineage>
</organism>
<dbReference type="InterPro" id="IPR011040">
    <property type="entry name" value="Sialidase"/>
</dbReference>